<sequence length="259" mass="29554">MSQDNKVLYQDCQPTDSLSFHLFAEGMVARMGDYSRPSVALLDRHIQALGRFLDRQFHEATSNIQRQDIALAGLANLVLWLGWLCSAECFGLNWEDCSILEPEDYGQADLPRNCGMVTFRLNPVTKSERTRTANVIIAYTAWSGLCTGKWFRRALSYRVRCTGPVFCHANGIAWTSFSFRSTYLYPSLYKQRLEGDPLLLPFDGTPSNTIESRFWSLHCYRRGGRSHVSPGEICGGRRLTIASETQVYEHSRWRLMETS</sequence>
<accession>A0AAD2JKU0</accession>
<dbReference type="AlphaFoldDB" id="A0AAD2JKU0"/>
<dbReference type="Proteomes" id="UP001295423">
    <property type="component" value="Unassembled WGS sequence"/>
</dbReference>
<name>A0AAD2JKU0_9STRA</name>
<evidence type="ECO:0000313" key="2">
    <source>
        <dbReference type="Proteomes" id="UP001295423"/>
    </source>
</evidence>
<comment type="caution">
    <text evidence="1">The sequence shown here is derived from an EMBL/GenBank/DDBJ whole genome shotgun (WGS) entry which is preliminary data.</text>
</comment>
<protein>
    <submittedName>
        <fullName evidence="1">Uncharacterized protein</fullName>
    </submittedName>
</protein>
<proteinExistence type="predicted"/>
<organism evidence="1 2">
    <name type="scientific">Cylindrotheca closterium</name>
    <dbReference type="NCBI Taxonomy" id="2856"/>
    <lineage>
        <taxon>Eukaryota</taxon>
        <taxon>Sar</taxon>
        <taxon>Stramenopiles</taxon>
        <taxon>Ochrophyta</taxon>
        <taxon>Bacillariophyta</taxon>
        <taxon>Bacillariophyceae</taxon>
        <taxon>Bacillariophycidae</taxon>
        <taxon>Bacillariales</taxon>
        <taxon>Bacillariaceae</taxon>
        <taxon>Cylindrotheca</taxon>
    </lineage>
</organism>
<evidence type="ECO:0000313" key="1">
    <source>
        <dbReference type="EMBL" id="CAJ1959797.1"/>
    </source>
</evidence>
<reference evidence="1" key="1">
    <citation type="submission" date="2023-08" db="EMBL/GenBank/DDBJ databases">
        <authorList>
            <person name="Audoor S."/>
            <person name="Bilcke G."/>
        </authorList>
    </citation>
    <scope>NUCLEOTIDE SEQUENCE</scope>
</reference>
<dbReference type="EMBL" id="CAKOGP040002024">
    <property type="protein sequence ID" value="CAJ1959797.1"/>
    <property type="molecule type" value="Genomic_DNA"/>
</dbReference>
<gene>
    <name evidence="1" type="ORF">CYCCA115_LOCUS18216</name>
</gene>
<keyword evidence="2" id="KW-1185">Reference proteome</keyword>